<evidence type="ECO:0000313" key="3">
    <source>
        <dbReference type="Proteomes" id="UP000499080"/>
    </source>
</evidence>
<evidence type="ECO:0000313" key="2">
    <source>
        <dbReference type="EMBL" id="GBM49389.1"/>
    </source>
</evidence>
<comment type="caution">
    <text evidence="2">The sequence shown here is derived from an EMBL/GenBank/DDBJ whole genome shotgun (WGS) entry which is preliminary data.</text>
</comment>
<dbReference type="AlphaFoldDB" id="A0A4Y2G9R7"/>
<keyword evidence="3" id="KW-1185">Reference proteome</keyword>
<gene>
    <name evidence="2" type="ORF">AVEN_32518_1</name>
</gene>
<reference evidence="2 3" key="1">
    <citation type="journal article" date="2019" name="Sci. Rep.">
        <title>Orb-weaving spider Araneus ventricosus genome elucidates the spidroin gene catalogue.</title>
        <authorList>
            <person name="Kono N."/>
            <person name="Nakamura H."/>
            <person name="Ohtoshi R."/>
            <person name="Moran D.A.P."/>
            <person name="Shinohara A."/>
            <person name="Yoshida Y."/>
            <person name="Fujiwara M."/>
            <person name="Mori M."/>
            <person name="Tomita M."/>
            <person name="Arakawa K."/>
        </authorList>
    </citation>
    <scope>NUCLEOTIDE SEQUENCE [LARGE SCALE GENOMIC DNA]</scope>
</reference>
<dbReference type="EMBL" id="BGPR01001253">
    <property type="protein sequence ID" value="GBM49389.1"/>
    <property type="molecule type" value="Genomic_DNA"/>
</dbReference>
<proteinExistence type="predicted"/>
<organism evidence="2 3">
    <name type="scientific">Araneus ventricosus</name>
    <name type="common">Orbweaver spider</name>
    <name type="synonym">Epeira ventricosa</name>
    <dbReference type="NCBI Taxonomy" id="182803"/>
    <lineage>
        <taxon>Eukaryota</taxon>
        <taxon>Metazoa</taxon>
        <taxon>Ecdysozoa</taxon>
        <taxon>Arthropoda</taxon>
        <taxon>Chelicerata</taxon>
        <taxon>Arachnida</taxon>
        <taxon>Araneae</taxon>
        <taxon>Araneomorphae</taxon>
        <taxon>Entelegynae</taxon>
        <taxon>Araneoidea</taxon>
        <taxon>Araneidae</taxon>
        <taxon>Araneus</taxon>
    </lineage>
</organism>
<sequence>MNAKEEISIQNCFNIPNELPKRVIEMKLQCTISPHLFQCDHPSRAPNFASCTQHSRRPKVTCHQEWSAQYVICRQRRDPHQDRPQASNNPTGKRRMWLDPRRMVMENVVNRK</sequence>
<evidence type="ECO:0000256" key="1">
    <source>
        <dbReference type="SAM" id="MobiDB-lite"/>
    </source>
</evidence>
<feature type="region of interest" description="Disordered" evidence="1">
    <location>
        <begin position="77"/>
        <end position="96"/>
    </location>
</feature>
<protein>
    <submittedName>
        <fullName evidence="2">Uncharacterized protein</fullName>
    </submittedName>
</protein>
<name>A0A4Y2G9R7_ARAVE</name>
<accession>A0A4Y2G9R7</accession>
<dbReference type="Proteomes" id="UP000499080">
    <property type="component" value="Unassembled WGS sequence"/>
</dbReference>